<sequence>MGRDQRWPTRPFLFIRTLQLLVGICFCLITGYISNWICYFYALAVSLFSVFYVLMNLWCFFTERLDPTPILYFDFILVFLWILVTIMIGILDSDDYFSFTLAAVAALEMMLFVPTTTIAAVVMYQTRGYWCDEVMVEQTIDLESAAGPQDPRIPETGAGVEARGDVPAHFQEVSATQ</sequence>
<dbReference type="Proteomes" id="UP001447188">
    <property type="component" value="Unassembled WGS sequence"/>
</dbReference>
<evidence type="ECO:0000256" key="1">
    <source>
        <dbReference type="SAM" id="Phobius"/>
    </source>
</evidence>
<keyword evidence="1" id="KW-1133">Transmembrane helix</keyword>
<evidence type="ECO:0000313" key="3">
    <source>
        <dbReference type="Proteomes" id="UP001447188"/>
    </source>
</evidence>
<feature type="transmembrane region" description="Helical" evidence="1">
    <location>
        <begin position="39"/>
        <end position="59"/>
    </location>
</feature>
<evidence type="ECO:0008006" key="4">
    <source>
        <dbReference type="Google" id="ProtNLM"/>
    </source>
</evidence>
<feature type="transmembrane region" description="Helical" evidence="1">
    <location>
        <begin position="97"/>
        <end position="122"/>
    </location>
</feature>
<keyword evidence="3" id="KW-1185">Reference proteome</keyword>
<name>A0ABR3GE29_9PEZI</name>
<proteinExistence type="predicted"/>
<feature type="transmembrane region" description="Helical" evidence="1">
    <location>
        <begin position="71"/>
        <end position="91"/>
    </location>
</feature>
<dbReference type="EMBL" id="JBBBZM010000100">
    <property type="protein sequence ID" value="KAL0634222.1"/>
    <property type="molecule type" value="Genomic_DNA"/>
</dbReference>
<organism evidence="2 3">
    <name type="scientific">Discina gigas</name>
    <dbReference type="NCBI Taxonomy" id="1032678"/>
    <lineage>
        <taxon>Eukaryota</taxon>
        <taxon>Fungi</taxon>
        <taxon>Dikarya</taxon>
        <taxon>Ascomycota</taxon>
        <taxon>Pezizomycotina</taxon>
        <taxon>Pezizomycetes</taxon>
        <taxon>Pezizales</taxon>
        <taxon>Discinaceae</taxon>
        <taxon>Discina</taxon>
    </lineage>
</organism>
<comment type="caution">
    <text evidence="2">The sequence shown here is derived from an EMBL/GenBank/DDBJ whole genome shotgun (WGS) entry which is preliminary data.</text>
</comment>
<feature type="transmembrane region" description="Helical" evidence="1">
    <location>
        <begin position="12"/>
        <end position="33"/>
    </location>
</feature>
<keyword evidence="1" id="KW-0472">Membrane</keyword>
<gene>
    <name evidence="2" type="ORF">Q9L58_006839</name>
</gene>
<accession>A0ABR3GE29</accession>
<protein>
    <recommendedName>
        <fullName evidence="4">MARVEL domain-containing protein</fullName>
    </recommendedName>
</protein>
<evidence type="ECO:0000313" key="2">
    <source>
        <dbReference type="EMBL" id="KAL0634222.1"/>
    </source>
</evidence>
<reference evidence="2 3" key="1">
    <citation type="submission" date="2024-02" db="EMBL/GenBank/DDBJ databases">
        <title>Discinaceae phylogenomics.</title>
        <authorList>
            <person name="Dirks A.C."/>
            <person name="James T.Y."/>
        </authorList>
    </citation>
    <scope>NUCLEOTIDE SEQUENCE [LARGE SCALE GENOMIC DNA]</scope>
    <source>
        <strain evidence="2 3">ACD0624</strain>
    </source>
</reference>
<keyword evidence="1" id="KW-0812">Transmembrane</keyword>